<proteinExistence type="predicted"/>
<dbReference type="InterPro" id="IPR036922">
    <property type="entry name" value="Rieske_2Fe-2S_sf"/>
</dbReference>
<evidence type="ECO:0000256" key="6">
    <source>
        <dbReference type="ARBA" id="ARBA00023014"/>
    </source>
</evidence>
<dbReference type="Gene3D" id="2.102.10.10">
    <property type="entry name" value="Rieske [2Fe-2S] iron-sulphur domain"/>
    <property type="match status" value="1"/>
</dbReference>
<dbReference type="PRINTS" id="PR00090">
    <property type="entry name" value="RNGDIOXGNASE"/>
</dbReference>
<evidence type="ECO:0000256" key="4">
    <source>
        <dbReference type="ARBA" id="ARBA00023002"/>
    </source>
</evidence>
<keyword evidence="5" id="KW-0408">Iron</keyword>
<dbReference type="InterPro" id="IPR015879">
    <property type="entry name" value="Ring_hydroxy_dOase_asu_C_dom"/>
</dbReference>
<dbReference type="PANTHER" id="PTHR43756">
    <property type="entry name" value="CHOLINE MONOOXYGENASE, CHLOROPLASTIC"/>
    <property type="match status" value="1"/>
</dbReference>
<dbReference type="KEGG" id="bvz:BRAD3257_1703"/>
<evidence type="ECO:0000313" key="9">
    <source>
        <dbReference type="Proteomes" id="UP000246085"/>
    </source>
</evidence>
<dbReference type="GO" id="GO:0018628">
    <property type="term" value="F:terephthalate 1,2-dioxygenase activity"/>
    <property type="evidence" value="ECO:0007669"/>
    <property type="project" value="UniProtKB-EC"/>
</dbReference>
<evidence type="ECO:0000259" key="7">
    <source>
        <dbReference type="PROSITE" id="PS51296"/>
    </source>
</evidence>
<dbReference type="RefSeq" id="WP_122401359.1">
    <property type="nucleotide sequence ID" value="NZ_LS398110.1"/>
</dbReference>
<dbReference type="PROSITE" id="PS51296">
    <property type="entry name" value="RIESKE"/>
    <property type="match status" value="1"/>
</dbReference>
<comment type="cofactor">
    <cofactor evidence="1">
        <name>Fe cation</name>
        <dbReference type="ChEBI" id="CHEBI:24875"/>
    </cofactor>
</comment>
<evidence type="ECO:0000256" key="3">
    <source>
        <dbReference type="ARBA" id="ARBA00022723"/>
    </source>
</evidence>
<dbReference type="EC" id="1.14.12.15" evidence="8"/>
<dbReference type="InterPro" id="IPR001663">
    <property type="entry name" value="Rng_hydr_dOase-A"/>
</dbReference>
<protein>
    <submittedName>
        <fullName evidence="8">Terephthalate 1,2-dioxygenase, terminal oxygenase component subunit alpha 1</fullName>
        <ecNumber evidence="8">1.14.12.15</ecNumber>
    </submittedName>
</protein>
<dbReference type="SUPFAM" id="SSF50022">
    <property type="entry name" value="ISP domain"/>
    <property type="match status" value="1"/>
</dbReference>
<name>A0A2U3PUK0_9BRAD</name>
<dbReference type="Pfam" id="PF00848">
    <property type="entry name" value="Ring_hydroxyl_A"/>
    <property type="match status" value="1"/>
</dbReference>
<keyword evidence="4 8" id="KW-0560">Oxidoreductase</keyword>
<reference evidence="8 9" key="1">
    <citation type="submission" date="2018-03" db="EMBL/GenBank/DDBJ databases">
        <authorList>
            <person name="Gully D."/>
        </authorList>
    </citation>
    <scope>NUCLEOTIDE SEQUENCE [LARGE SCALE GENOMIC DNA]</scope>
    <source>
        <strain evidence="8">ORS3257</strain>
    </source>
</reference>
<dbReference type="PANTHER" id="PTHR43756:SF5">
    <property type="entry name" value="CHOLINE MONOOXYGENASE, CHLOROPLASTIC"/>
    <property type="match status" value="1"/>
</dbReference>
<keyword evidence="3" id="KW-0479">Metal-binding</keyword>
<gene>
    <name evidence="8" type="primary">tphA2I</name>
    <name evidence="8" type="ORF">BRAD3257_1703</name>
</gene>
<dbReference type="Pfam" id="PF00355">
    <property type="entry name" value="Rieske"/>
    <property type="match status" value="1"/>
</dbReference>
<dbReference type="GO" id="GO:0005506">
    <property type="term" value="F:iron ion binding"/>
    <property type="evidence" value="ECO:0007669"/>
    <property type="project" value="InterPro"/>
</dbReference>
<keyword evidence="8" id="KW-0223">Dioxygenase</keyword>
<dbReference type="GO" id="GO:0051537">
    <property type="term" value="F:2 iron, 2 sulfur cluster binding"/>
    <property type="evidence" value="ECO:0007669"/>
    <property type="project" value="UniProtKB-KW"/>
</dbReference>
<evidence type="ECO:0000256" key="1">
    <source>
        <dbReference type="ARBA" id="ARBA00001962"/>
    </source>
</evidence>
<evidence type="ECO:0000256" key="2">
    <source>
        <dbReference type="ARBA" id="ARBA00022714"/>
    </source>
</evidence>
<organism evidence="8 9">
    <name type="scientific">Bradyrhizobium vignae</name>
    <dbReference type="NCBI Taxonomy" id="1549949"/>
    <lineage>
        <taxon>Bacteria</taxon>
        <taxon>Pseudomonadati</taxon>
        <taxon>Pseudomonadota</taxon>
        <taxon>Alphaproteobacteria</taxon>
        <taxon>Hyphomicrobiales</taxon>
        <taxon>Nitrobacteraceae</taxon>
        <taxon>Bradyrhizobium</taxon>
    </lineage>
</organism>
<keyword evidence="2" id="KW-0001">2Fe-2S</keyword>
<evidence type="ECO:0000256" key="5">
    <source>
        <dbReference type="ARBA" id="ARBA00023004"/>
    </source>
</evidence>
<dbReference type="AlphaFoldDB" id="A0A2U3PUK0"/>
<dbReference type="InterPro" id="IPR017941">
    <property type="entry name" value="Rieske_2Fe-2S"/>
</dbReference>
<dbReference type="EMBL" id="LS398110">
    <property type="protein sequence ID" value="SPP92822.1"/>
    <property type="molecule type" value="Genomic_DNA"/>
</dbReference>
<dbReference type="Gene3D" id="3.90.380.10">
    <property type="entry name" value="Naphthalene 1,2-dioxygenase Alpha Subunit, Chain A, domain 1"/>
    <property type="match status" value="1"/>
</dbReference>
<sequence length="419" mass="48029">MSPTARSERTKAAEFKWPQQGVTRAPYRLFTDPEIYREEQERIFRGKTWNFLCLDIEIRNAGDYRTTTVGETPVIVTRDRDGKVHAMVNRCAHKGALVCLKKKDNVASLTCVYHAWNYDLDGRLKGVAFRNGVRGHGGMPKDFDPSQHRLQPLRVESFCGVIFGTFADEIEDVETYLGPEMSSFIRRNLGRPLRILGTHSQMIHNNWKLYAENLRDSYHATLLHTFYTTFKVNRLDMDGGITLSDRKWHHLSFARRSKMQEAAEYADAKVHSANYESALDGPGLLEAWEEFDDGITHSIQTVFPNMCIQFTLNCLAIRFFAPRGVDQTELFWIYLGYERDTEEQSRMRVMQSNLTGAAGLVSLEDGCINEFVQRGTRADPDQSSFMEMGGRAVESERNSRATETAVRGFWYGYRSIMGF</sequence>
<evidence type="ECO:0000313" key="8">
    <source>
        <dbReference type="EMBL" id="SPP92822.1"/>
    </source>
</evidence>
<dbReference type="SUPFAM" id="SSF55961">
    <property type="entry name" value="Bet v1-like"/>
    <property type="match status" value="1"/>
</dbReference>
<dbReference type="Proteomes" id="UP000246085">
    <property type="component" value="Chromosome BRAD3257"/>
</dbReference>
<feature type="domain" description="Rieske" evidence="7">
    <location>
        <begin position="49"/>
        <end position="164"/>
    </location>
</feature>
<accession>A0A2U3PUK0</accession>
<keyword evidence="6" id="KW-0411">Iron-sulfur</keyword>